<sequence length="31" mass="3695">MYNVLHFSSKIFFCQKPQSILLRLISIVVRL</sequence>
<organism evidence="1">
    <name type="scientific">Rhizophora mucronata</name>
    <name type="common">Asiatic mangrove</name>
    <dbReference type="NCBI Taxonomy" id="61149"/>
    <lineage>
        <taxon>Eukaryota</taxon>
        <taxon>Viridiplantae</taxon>
        <taxon>Streptophyta</taxon>
        <taxon>Embryophyta</taxon>
        <taxon>Tracheophyta</taxon>
        <taxon>Spermatophyta</taxon>
        <taxon>Magnoliopsida</taxon>
        <taxon>eudicotyledons</taxon>
        <taxon>Gunneridae</taxon>
        <taxon>Pentapetalae</taxon>
        <taxon>rosids</taxon>
        <taxon>fabids</taxon>
        <taxon>Malpighiales</taxon>
        <taxon>Rhizophoraceae</taxon>
        <taxon>Rhizophora</taxon>
    </lineage>
</organism>
<dbReference type="EMBL" id="GGEC01014742">
    <property type="protein sequence ID" value="MBW95225.1"/>
    <property type="molecule type" value="Transcribed_RNA"/>
</dbReference>
<reference evidence="1" key="1">
    <citation type="submission" date="2018-02" db="EMBL/GenBank/DDBJ databases">
        <title>Rhizophora mucronata_Transcriptome.</title>
        <authorList>
            <person name="Meera S.P."/>
            <person name="Sreeshan A."/>
            <person name="Augustine A."/>
        </authorList>
    </citation>
    <scope>NUCLEOTIDE SEQUENCE</scope>
    <source>
        <tissue evidence="1">Leaf</tissue>
    </source>
</reference>
<proteinExistence type="predicted"/>
<dbReference type="AlphaFoldDB" id="A0A2P2JP25"/>
<evidence type="ECO:0000313" key="1">
    <source>
        <dbReference type="EMBL" id="MBW95225.1"/>
    </source>
</evidence>
<accession>A0A2P2JP25</accession>
<protein>
    <submittedName>
        <fullName evidence="1">Uncharacterized protein</fullName>
    </submittedName>
</protein>
<name>A0A2P2JP25_RHIMU</name>